<proteinExistence type="predicted"/>
<dbReference type="Proteomes" id="UP000817658">
    <property type="component" value="Chromosome 1"/>
</dbReference>
<reference evidence="1" key="1">
    <citation type="journal article" date="2002" name="Nature">
        <title>The genome sequence and structure of rice chromosome 1.</title>
        <authorList>
            <person name="Sasaki T."/>
            <person name="Matsumoto T."/>
            <person name="Yamamoto K."/>
            <person name="Sakata K."/>
            <person name="Baba T."/>
            <person name="Katayose Y."/>
            <person name="Wu J."/>
            <person name="Niimura Y."/>
            <person name="Cheng Z."/>
            <person name="Nagamura Y."/>
            <person name="Antonio B.A."/>
            <person name="Kanamori H."/>
            <person name="Hosokawa S."/>
            <person name="Masukawa M."/>
            <person name="Arikawa K."/>
            <person name="Chiden Y."/>
            <person name="Hayashi M."/>
            <person name="Okamoto M."/>
            <person name="Ando T."/>
            <person name="Aoki H."/>
            <person name="Arita K."/>
            <person name="Hamada M."/>
            <person name="Harada C."/>
            <person name="Hijishita S."/>
            <person name="Honda M."/>
            <person name="Ichikawa Y."/>
            <person name="Idonuma A."/>
            <person name="Iijima M."/>
            <person name="Ikeda M."/>
            <person name="Ikeno M."/>
            <person name="Itoh S."/>
            <person name="Itoh T."/>
            <person name="Itoh Y."/>
            <person name="Itoh Y."/>
            <person name="Iwabuchi A."/>
            <person name="Kamiya K."/>
            <person name="Karasawa W."/>
            <person name="Katagiri S."/>
            <person name="Kikuta A."/>
            <person name="Kobayashi N."/>
            <person name="Kono I."/>
            <person name="Machita K."/>
            <person name="Maehara T."/>
            <person name="Mizuno H."/>
            <person name="Mizubayashi T."/>
            <person name="Mukai Y."/>
            <person name="Nagasaki H."/>
            <person name="Nakashima M."/>
            <person name="Nakama Y."/>
            <person name="Nakamichi Y."/>
            <person name="Nakamura M."/>
            <person name="Namiki N."/>
            <person name="Negishi M."/>
            <person name="Ohta I."/>
            <person name="Ono N."/>
            <person name="Saji S."/>
            <person name="Sakai K."/>
            <person name="Shibata M."/>
            <person name="Shimokawa T."/>
            <person name="Shomura A."/>
            <person name="Song J."/>
            <person name="Takazaki Y."/>
            <person name="Terasawa K."/>
            <person name="Tsuji K."/>
            <person name="Waki K."/>
            <person name="Yamagata H."/>
            <person name="Yamane H."/>
            <person name="Yoshiki S."/>
            <person name="Yoshihara R."/>
            <person name="Yukawa K."/>
            <person name="Zhong H."/>
            <person name="Iwama H."/>
            <person name="Endo T."/>
            <person name="Ito H."/>
            <person name="Hahn J.H."/>
            <person name="Kim H.I."/>
            <person name="Eun M.Y."/>
            <person name="Yano M."/>
            <person name="Jiang J."/>
            <person name="Gojobori T."/>
        </authorList>
    </citation>
    <scope>NUCLEOTIDE SEQUENCE [LARGE SCALE GENOMIC DNA]</scope>
</reference>
<gene>
    <name evidence="1" type="primary">OSJNBa0011P19.20-2</name>
</gene>
<dbReference type="EMBL" id="AP003211">
    <property type="protein sequence ID" value="BAD45052.1"/>
    <property type="molecule type" value="Genomic_DNA"/>
</dbReference>
<accession>A0A979HLN7</accession>
<evidence type="ECO:0000313" key="1">
    <source>
        <dbReference type="EMBL" id="BAD45052.1"/>
    </source>
</evidence>
<name>A0A979HLN7_ORYSJ</name>
<sequence>MVPAPSRPQQPLHLVVAPLCWSKLAVYDEGVAHEHWATPEPPVVALLLSIVPLCPVA</sequence>
<dbReference type="AlphaFoldDB" id="A0A979HLN7"/>
<dbReference type="Gramene" id="Os01t0324400-01">
    <property type="protein sequence ID" value="Os01t0324400-01"/>
    <property type="gene ID" value="Os01g0324400"/>
</dbReference>
<organism evidence="1">
    <name type="scientific">Oryza sativa subsp. japonica</name>
    <name type="common">Rice</name>
    <dbReference type="NCBI Taxonomy" id="39947"/>
    <lineage>
        <taxon>Eukaryota</taxon>
        <taxon>Viridiplantae</taxon>
        <taxon>Streptophyta</taxon>
        <taxon>Embryophyta</taxon>
        <taxon>Tracheophyta</taxon>
        <taxon>Spermatophyta</taxon>
        <taxon>Magnoliopsida</taxon>
        <taxon>Liliopsida</taxon>
        <taxon>Poales</taxon>
        <taxon>Poaceae</taxon>
        <taxon>BOP clade</taxon>
        <taxon>Oryzoideae</taxon>
        <taxon>Oryzeae</taxon>
        <taxon>Oryzinae</taxon>
        <taxon>Oryza</taxon>
        <taxon>Oryza sativa</taxon>
    </lineage>
</organism>
<protein>
    <submittedName>
        <fullName evidence="1">Uncharacterized protein</fullName>
    </submittedName>
</protein>